<accession>A0AAD1VZ58</accession>
<evidence type="ECO:0000313" key="2">
    <source>
        <dbReference type="EMBL" id="CAH2274821.1"/>
    </source>
</evidence>
<evidence type="ECO:0000313" key="3">
    <source>
        <dbReference type="Proteomes" id="UP001295444"/>
    </source>
</evidence>
<sequence>MSAKHEHQIVTTHLSRRTEVDIALAEPEPEPGDRWKRKKTENGKSCTEHPFVPKVTDNQPLRELVAEVLAEVTEEEGNPKTNGHENVNNIPFTCHNKEKSVGYIKHEDVSSTKHNNRYTGVNRCGLEGAQSEKLVKPMDQDAPLRARRGSSFLKQMRRRSAPIFAREHRPSIKWKLDNELKGEKPKEYHEELKEQTLQNVPAGSKHSELHLLSRTSQEKTEVKMDIKEWYHKDVDVSDAVQSDSLPPICRENAEISGDEVGQESICKNNASESHINEDKSLPCYASPRKLKLRCRSHENLHISKKLFRRWTVPRDNKVNAWKSSKTKLSNGVEHSETDGDKVKFLRSKVDCQTLRTSEHLESSSIKDNEDPLAKKSRKSTEGTVLLYTTEASSISREARASVKWMVNREDIGLTPRILQDSSTKSPSLKFPQCGSLTFVAAGGITEKEIIDEGGMCSHCITSKNNTIKDKLNQDLPLKNVSECEVDKTKEADIVKGSPWRSSENLCISSRKLCRRWSVPSTRYKLITKVQTGEKDTENKMEQFYILSGKLTNAHTVEKKVVRTTQSFGSGYTEKREATTGERGRKDDLTSFMHRRDGHKKRLHFARCSWSVHLNDSNGVVNLPRQEESTDKEEETVDLDSDKGLNMQV</sequence>
<feature type="region of interest" description="Disordered" evidence="1">
    <location>
        <begin position="1"/>
        <end position="54"/>
    </location>
</feature>
<name>A0AAD1VZ58_PELCU</name>
<dbReference type="EMBL" id="OW240914">
    <property type="protein sequence ID" value="CAH2274821.1"/>
    <property type="molecule type" value="Genomic_DNA"/>
</dbReference>
<organism evidence="2 3">
    <name type="scientific">Pelobates cultripes</name>
    <name type="common">Western spadefoot toad</name>
    <dbReference type="NCBI Taxonomy" id="61616"/>
    <lineage>
        <taxon>Eukaryota</taxon>
        <taxon>Metazoa</taxon>
        <taxon>Chordata</taxon>
        <taxon>Craniata</taxon>
        <taxon>Vertebrata</taxon>
        <taxon>Euteleostomi</taxon>
        <taxon>Amphibia</taxon>
        <taxon>Batrachia</taxon>
        <taxon>Anura</taxon>
        <taxon>Pelobatoidea</taxon>
        <taxon>Pelobatidae</taxon>
        <taxon>Pelobates</taxon>
    </lineage>
</organism>
<dbReference type="Proteomes" id="UP001295444">
    <property type="component" value="Chromosome 03"/>
</dbReference>
<feature type="compositionally biased region" description="Acidic residues" evidence="1">
    <location>
        <begin position="629"/>
        <end position="638"/>
    </location>
</feature>
<evidence type="ECO:0000256" key="1">
    <source>
        <dbReference type="SAM" id="MobiDB-lite"/>
    </source>
</evidence>
<proteinExistence type="predicted"/>
<reference evidence="2" key="1">
    <citation type="submission" date="2022-03" db="EMBL/GenBank/DDBJ databases">
        <authorList>
            <person name="Alioto T."/>
            <person name="Alioto T."/>
            <person name="Gomez Garrido J."/>
        </authorList>
    </citation>
    <scope>NUCLEOTIDE SEQUENCE</scope>
</reference>
<gene>
    <name evidence="2" type="ORF">PECUL_23A055378</name>
</gene>
<dbReference type="AlphaFoldDB" id="A0AAD1VZ58"/>
<keyword evidence="3" id="KW-1185">Reference proteome</keyword>
<feature type="region of interest" description="Disordered" evidence="1">
    <location>
        <begin position="620"/>
        <end position="648"/>
    </location>
</feature>
<protein>
    <submittedName>
        <fullName evidence="2">Uncharacterized protein</fullName>
    </submittedName>
</protein>